<sequence length="209" mass="22162">MLAAVRAVSRLLWHCDRLSLRNLPSMPEASSLAPRLPTAYGSENEECNLFIAKPAQDPKPTKRPRAIAFVAGLLATACVAGAYVALDGDAPGTVPHVQMQLFTTNAQDTTVQSISSDIPIDSNDTTPDNQTATLSIPLTGPTDAPTTTAATTLAPTDAPTTTVAATDAPTTTAATTLAPTDAPTTTLLRMHQQPRLLQRMRQRLRLPLR</sequence>
<reference evidence="3" key="2">
    <citation type="submission" date="2019-06" db="EMBL/GenBank/DDBJ databases">
        <title>Genomics analysis of Aphanomyces spp. identifies a new class of oomycete effector associated with host adaptation.</title>
        <authorList>
            <person name="Gaulin E."/>
        </authorList>
    </citation>
    <scope>NUCLEOTIDE SEQUENCE</scope>
    <source>
        <strain evidence="3">CBS 578.67</strain>
    </source>
</reference>
<evidence type="ECO:0000313" key="3">
    <source>
        <dbReference type="EMBL" id="KAF0720272.1"/>
    </source>
</evidence>
<evidence type="ECO:0000256" key="1">
    <source>
        <dbReference type="SAM" id="MobiDB-lite"/>
    </source>
</evidence>
<feature type="compositionally biased region" description="Polar residues" evidence="1">
    <location>
        <begin position="125"/>
        <end position="136"/>
    </location>
</feature>
<feature type="transmembrane region" description="Helical" evidence="2">
    <location>
        <begin position="66"/>
        <end position="86"/>
    </location>
</feature>
<evidence type="ECO:0000313" key="4">
    <source>
        <dbReference type="EMBL" id="VFT77684.1"/>
    </source>
</evidence>
<gene>
    <name evidence="4" type="primary">Aste57867_459</name>
    <name evidence="3" type="ORF">As57867_000458</name>
    <name evidence="4" type="ORF">ASTE57867_459</name>
</gene>
<dbReference type="EMBL" id="CAADRA010000022">
    <property type="protein sequence ID" value="VFT77684.1"/>
    <property type="molecule type" value="Genomic_DNA"/>
</dbReference>
<protein>
    <submittedName>
        <fullName evidence="4">Aste57867_459 protein</fullName>
    </submittedName>
</protein>
<keyword evidence="5" id="KW-1185">Reference proteome</keyword>
<feature type="region of interest" description="Disordered" evidence="1">
    <location>
        <begin position="116"/>
        <end position="145"/>
    </location>
</feature>
<reference evidence="4 5" key="1">
    <citation type="submission" date="2019-03" db="EMBL/GenBank/DDBJ databases">
        <authorList>
            <person name="Gaulin E."/>
            <person name="Dumas B."/>
        </authorList>
    </citation>
    <scope>NUCLEOTIDE SEQUENCE [LARGE SCALE GENOMIC DNA]</scope>
    <source>
        <strain evidence="4">CBS 568.67</strain>
    </source>
</reference>
<dbReference type="AlphaFoldDB" id="A0A485K6T2"/>
<keyword evidence="2" id="KW-1133">Transmembrane helix</keyword>
<organism evidence="4 5">
    <name type="scientific">Aphanomyces stellatus</name>
    <dbReference type="NCBI Taxonomy" id="120398"/>
    <lineage>
        <taxon>Eukaryota</taxon>
        <taxon>Sar</taxon>
        <taxon>Stramenopiles</taxon>
        <taxon>Oomycota</taxon>
        <taxon>Saprolegniomycetes</taxon>
        <taxon>Saprolegniales</taxon>
        <taxon>Verrucalvaceae</taxon>
        <taxon>Aphanomyces</taxon>
    </lineage>
</organism>
<keyword evidence="2" id="KW-0812">Transmembrane</keyword>
<proteinExistence type="predicted"/>
<dbReference type="Proteomes" id="UP000332933">
    <property type="component" value="Unassembled WGS sequence"/>
</dbReference>
<keyword evidence="2" id="KW-0472">Membrane</keyword>
<evidence type="ECO:0000256" key="2">
    <source>
        <dbReference type="SAM" id="Phobius"/>
    </source>
</evidence>
<dbReference type="EMBL" id="VJMH01000022">
    <property type="protein sequence ID" value="KAF0720272.1"/>
    <property type="molecule type" value="Genomic_DNA"/>
</dbReference>
<accession>A0A485K6T2</accession>
<name>A0A485K6T2_9STRA</name>
<evidence type="ECO:0000313" key="5">
    <source>
        <dbReference type="Proteomes" id="UP000332933"/>
    </source>
</evidence>